<comment type="caution">
    <text evidence="1">The sequence shown here is derived from an EMBL/GenBank/DDBJ whole genome shotgun (WGS) entry which is preliminary data.</text>
</comment>
<gene>
    <name evidence="1" type="ORF">EVAR_92479_1</name>
</gene>
<dbReference type="OrthoDB" id="10017160at2759"/>
<evidence type="ECO:0000313" key="1">
    <source>
        <dbReference type="EMBL" id="GBP09944.1"/>
    </source>
</evidence>
<keyword evidence="2" id="KW-1185">Reference proteome</keyword>
<protein>
    <submittedName>
        <fullName evidence="1">Uncharacterized protein</fullName>
    </submittedName>
</protein>
<dbReference type="Proteomes" id="UP000299102">
    <property type="component" value="Unassembled WGS sequence"/>
</dbReference>
<dbReference type="EMBL" id="BGZK01000038">
    <property type="protein sequence ID" value="GBP09944.1"/>
    <property type="molecule type" value="Genomic_DNA"/>
</dbReference>
<organism evidence="1 2">
    <name type="scientific">Eumeta variegata</name>
    <name type="common">Bagworm moth</name>
    <name type="synonym">Eumeta japonica</name>
    <dbReference type="NCBI Taxonomy" id="151549"/>
    <lineage>
        <taxon>Eukaryota</taxon>
        <taxon>Metazoa</taxon>
        <taxon>Ecdysozoa</taxon>
        <taxon>Arthropoda</taxon>
        <taxon>Hexapoda</taxon>
        <taxon>Insecta</taxon>
        <taxon>Pterygota</taxon>
        <taxon>Neoptera</taxon>
        <taxon>Endopterygota</taxon>
        <taxon>Lepidoptera</taxon>
        <taxon>Glossata</taxon>
        <taxon>Ditrysia</taxon>
        <taxon>Tineoidea</taxon>
        <taxon>Psychidae</taxon>
        <taxon>Oiketicinae</taxon>
        <taxon>Eumeta</taxon>
    </lineage>
</organism>
<dbReference type="AlphaFoldDB" id="A0A4C1T733"/>
<reference evidence="1 2" key="1">
    <citation type="journal article" date="2019" name="Commun. Biol.">
        <title>The bagworm genome reveals a unique fibroin gene that provides high tensile strength.</title>
        <authorList>
            <person name="Kono N."/>
            <person name="Nakamura H."/>
            <person name="Ohtoshi R."/>
            <person name="Tomita M."/>
            <person name="Numata K."/>
            <person name="Arakawa K."/>
        </authorList>
    </citation>
    <scope>NUCLEOTIDE SEQUENCE [LARGE SCALE GENOMIC DNA]</scope>
</reference>
<sequence>MAQLITIDKKSHMPRKSEGGREKQSLAIYLFSDVYCIYQLTSDFGDKAPSKTTVYHCFTEFNRGRSMPTDEFKEGRPLNRESYTVRVLGRDKSYVLALCAIEGYILDSMESRVKVTVCDVTAVVTSSVQRTPVTVMGARAGNQRSERDMNAKRENAIRIGKQHVWITIVLLPQLTKPNLHSLILFKTEWGRLKSYTKNI</sequence>
<evidence type="ECO:0000313" key="2">
    <source>
        <dbReference type="Proteomes" id="UP000299102"/>
    </source>
</evidence>
<accession>A0A4C1T733</accession>
<name>A0A4C1T733_EUMVA</name>
<proteinExistence type="predicted"/>